<feature type="region of interest" description="Disordered" evidence="1">
    <location>
        <begin position="1"/>
        <end position="26"/>
    </location>
</feature>
<feature type="compositionally biased region" description="Polar residues" evidence="1">
    <location>
        <begin position="1"/>
        <end position="14"/>
    </location>
</feature>
<reference evidence="2" key="1">
    <citation type="submission" date="2021-01" db="EMBL/GenBank/DDBJ databases">
        <authorList>
            <person name="Corre E."/>
            <person name="Pelletier E."/>
            <person name="Niang G."/>
            <person name="Scheremetjew M."/>
            <person name="Finn R."/>
            <person name="Kale V."/>
            <person name="Holt S."/>
            <person name="Cochrane G."/>
            <person name="Meng A."/>
            <person name="Brown T."/>
            <person name="Cohen L."/>
        </authorList>
    </citation>
    <scope>NUCLEOTIDE SEQUENCE</scope>
    <source>
        <strain evidence="2">UIO037</strain>
    </source>
</reference>
<dbReference type="EMBL" id="HBKO01025705">
    <property type="protein sequence ID" value="CAE2233847.1"/>
    <property type="molecule type" value="Transcribed_RNA"/>
</dbReference>
<evidence type="ECO:0000313" key="2">
    <source>
        <dbReference type="EMBL" id="CAE2233847.1"/>
    </source>
</evidence>
<sequence length="234" mass="26051">MGNQASKACCTTQRKPPPFTQPGPQNAIPISTELEKQYQLPLPPRDATPAMLVGKWRPVREIGSVDAFYAASMYSSEASIKFAVATSRRFMKHNILEFYTDEEGEVSFPSGWFDFGGLDFRHKGQAKQLAVRQLASGEYLRPAGSTMMGVEDEALPIGTFECMNSFTKAKQQLTIGWNQGRLEITIADETLAADSKGVLYRRIQTDGITMCEIGCIGAEKTFCYARLFQRLHKT</sequence>
<protein>
    <submittedName>
        <fullName evidence="2">Uncharacterized protein</fullName>
    </submittedName>
</protein>
<name>A0A7S4IMF4_9EUKA</name>
<dbReference type="AlphaFoldDB" id="A0A7S4IMF4"/>
<accession>A0A7S4IMF4</accession>
<organism evidence="2">
    <name type="scientific">Prymnesium polylepis</name>
    <dbReference type="NCBI Taxonomy" id="72548"/>
    <lineage>
        <taxon>Eukaryota</taxon>
        <taxon>Haptista</taxon>
        <taxon>Haptophyta</taxon>
        <taxon>Prymnesiophyceae</taxon>
        <taxon>Prymnesiales</taxon>
        <taxon>Prymnesiaceae</taxon>
        <taxon>Prymnesium</taxon>
    </lineage>
</organism>
<proteinExistence type="predicted"/>
<gene>
    <name evidence="2" type="ORF">CPOL0286_LOCUS11726</name>
</gene>
<evidence type="ECO:0000256" key="1">
    <source>
        <dbReference type="SAM" id="MobiDB-lite"/>
    </source>
</evidence>